<keyword evidence="2" id="KW-1185">Reference proteome</keyword>
<reference evidence="1" key="2">
    <citation type="submission" date="2022-04" db="EMBL/GenBank/DDBJ databases">
        <title>Antimicrobial genetic elements in methicillin-resistant Macrococcus armenti.</title>
        <authorList>
            <person name="Keller J.E."/>
            <person name="Schwendener S."/>
            <person name="Pantucek R."/>
            <person name="Perreten V."/>
        </authorList>
    </citation>
    <scope>NUCLEOTIDE SEQUENCE</scope>
    <source>
        <strain evidence="1">CCM 2609</strain>
    </source>
</reference>
<proteinExistence type="predicted"/>
<reference evidence="1" key="1">
    <citation type="submission" date="2022-03" db="EMBL/GenBank/DDBJ databases">
        <authorList>
            <person name="Vrbovska V."/>
            <person name="Kovarovic V."/>
            <person name="Botka T."/>
            <person name="Pantucek R."/>
        </authorList>
    </citation>
    <scope>NUCLEOTIDE SEQUENCE</scope>
    <source>
        <strain evidence="1">CCM 2609</strain>
    </source>
</reference>
<organism evidence="1 2">
    <name type="scientific">Macrococcus armenti</name>
    <dbReference type="NCBI Taxonomy" id="2875764"/>
    <lineage>
        <taxon>Bacteria</taxon>
        <taxon>Bacillati</taxon>
        <taxon>Bacillota</taxon>
        <taxon>Bacilli</taxon>
        <taxon>Bacillales</taxon>
        <taxon>Staphylococcaceae</taxon>
        <taxon>Macrococcus</taxon>
    </lineage>
</organism>
<dbReference type="Proteomes" id="UP000830343">
    <property type="component" value="Chromosome"/>
</dbReference>
<gene>
    <name evidence="1" type="ORF">MRZ06_02145</name>
</gene>
<dbReference type="EMBL" id="CP094348">
    <property type="protein sequence ID" value="UOB20903.1"/>
    <property type="molecule type" value="Genomic_DNA"/>
</dbReference>
<protein>
    <submittedName>
        <fullName evidence="1">DUF3800 domain-containing protein</fullName>
    </submittedName>
</protein>
<evidence type="ECO:0000313" key="1">
    <source>
        <dbReference type="EMBL" id="UOB20903.1"/>
    </source>
</evidence>
<dbReference type="Pfam" id="PF12686">
    <property type="entry name" value="DUF3800"/>
    <property type="match status" value="1"/>
</dbReference>
<sequence>MQLTLYGDESGTITLCNDPKFKFFYIGMISTEEQKKVKRVFRNAKKAYRKQYRPNRNLTKEFKGSEMSAHMKRFIFEQLINKTDIKFHFIVSDNHHLRKVLREKPHITFNFLIGRFLKRNCCEEYTHITLVLDNRNKSVDNLKDLDHYLSTELIATTNIRSINVLYVDSMQSDLVQIADVFNNLLYRYGNGKRIGESNKCTKEYDDNLATLKMLSNRIQYYLLFPRNNCDFEINY</sequence>
<dbReference type="RefSeq" id="WP_243366191.1">
    <property type="nucleotide sequence ID" value="NZ_CP094348.1"/>
</dbReference>
<dbReference type="InterPro" id="IPR024524">
    <property type="entry name" value="DUF3800"/>
</dbReference>
<accession>A0ABY4A157</accession>
<name>A0ABY4A157_9STAP</name>
<evidence type="ECO:0000313" key="2">
    <source>
        <dbReference type="Proteomes" id="UP000830343"/>
    </source>
</evidence>